<keyword evidence="3" id="KW-1185">Reference proteome</keyword>
<protein>
    <submittedName>
        <fullName evidence="2">Uncharacterized protein</fullName>
    </submittedName>
</protein>
<name>A0A128A625_9ARCH</name>
<keyword evidence="1" id="KW-0812">Transmembrane</keyword>
<evidence type="ECO:0000313" key="2">
    <source>
        <dbReference type="EMBL" id="CUR52782.1"/>
    </source>
</evidence>
<reference evidence="3" key="1">
    <citation type="submission" date="2015-10" db="EMBL/GenBank/DDBJ databases">
        <authorList>
            <person name="Lehtovirta-Morley L.E."/>
            <person name="Vieille C."/>
        </authorList>
    </citation>
    <scope>NUCLEOTIDE SEQUENCE [LARGE SCALE GENOMIC DNA]</scope>
</reference>
<accession>A0A128A625</accession>
<dbReference type="KEGG" id="ndv:NDEV_2020"/>
<proteinExistence type="predicted"/>
<sequence length="130" mass="14453">MIWDEIEIPKEVRHFMLEGAEETVLGQKNGAKKQYRYGNLHIREYDDKYLVHMDKVDPRIDPLGHLVQDAPEILVGVASGLVAGNKVSSSVYKLQKNMPFAKGASIFAGLVASVIAGYAGYTISKKLKEF</sequence>
<organism evidence="2 3">
    <name type="scientific">Nitrosotalea devaniterrae</name>
    <dbReference type="NCBI Taxonomy" id="1078905"/>
    <lineage>
        <taxon>Archaea</taxon>
        <taxon>Nitrososphaerota</taxon>
        <taxon>Nitrososphaeria</taxon>
        <taxon>Nitrosotaleales</taxon>
        <taxon>Nitrosotaleaceae</taxon>
        <taxon>Nitrosotalea</taxon>
    </lineage>
</organism>
<dbReference type="EMBL" id="LN890280">
    <property type="protein sequence ID" value="CUR52782.1"/>
    <property type="molecule type" value="Genomic_DNA"/>
</dbReference>
<evidence type="ECO:0000313" key="3">
    <source>
        <dbReference type="Proteomes" id="UP000196239"/>
    </source>
</evidence>
<evidence type="ECO:0000256" key="1">
    <source>
        <dbReference type="SAM" id="Phobius"/>
    </source>
</evidence>
<dbReference type="Proteomes" id="UP000196239">
    <property type="component" value="Chromosome 1"/>
</dbReference>
<dbReference type="AlphaFoldDB" id="A0A128A625"/>
<keyword evidence="1" id="KW-1133">Transmembrane helix</keyword>
<gene>
    <name evidence="2" type="ORF">NDEV_2020</name>
</gene>
<feature type="transmembrane region" description="Helical" evidence="1">
    <location>
        <begin position="100"/>
        <end position="121"/>
    </location>
</feature>
<keyword evidence="1" id="KW-0472">Membrane</keyword>